<dbReference type="EMBL" id="BOMW01000024">
    <property type="protein sequence ID" value="GIF05112.1"/>
    <property type="molecule type" value="Genomic_DNA"/>
</dbReference>
<name>A0A919N678_9ACTN</name>
<keyword evidence="2" id="KW-1185">Reference proteome</keyword>
<evidence type="ECO:0000313" key="2">
    <source>
        <dbReference type="Proteomes" id="UP000629619"/>
    </source>
</evidence>
<protein>
    <submittedName>
        <fullName evidence="1">Uncharacterized protein</fullName>
    </submittedName>
</protein>
<proteinExistence type="predicted"/>
<gene>
    <name evidence="1" type="ORF">Asi03nite_26500</name>
</gene>
<reference evidence="1" key="1">
    <citation type="submission" date="2021-01" db="EMBL/GenBank/DDBJ databases">
        <title>Whole genome shotgun sequence of Actinoplanes siamensis NBRC 109076.</title>
        <authorList>
            <person name="Komaki H."/>
            <person name="Tamura T."/>
        </authorList>
    </citation>
    <scope>NUCLEOTIDE SEQUENCE</scope>
    <source>
        <strain evidence="1">NBRC 109076</strain>
    </source>
</reference>
<evidence type="ECO:0000313" key="1">
    <source>
        <dbReference type="EMBL" id="GIF05112.1"/>
    </source>
</evidence>
<accession>A0A919N678</accession>
<sequence>MGAAAGIRVRIVQQTVQYGSKPHAVLGLGAGQLKQGAAQATAEMIRLLRFRDMPCRSKQPQRGCVATLQQRLGGRVDDRSIHAVEKQPADCGLYRFAPHDSAQMTSGGGPVRPQPRSSQAQGLIRFHRYIIPVLDACGRSEDLLIVPSRGLPGRPAWHDLLPLSYG</sequence>
<dbReference type="AlphaFoldDB" id="A0A919N678"/>
<comment type="caution">
    <text evidence="1">The sequence shown here is derived from an EMBL/GenBank/DDBJ whole genome shotgun (WGS) entry which is preliminary data.</text>
</comment>
<organism evidence="1 2">
    <name type="scientific">Actinoplanes siamensis</name>
    <dbReference type="NCBI Taxonomy" id="1223317"/>
    <lineage>
        <taxon>Bacteria</taxon>
        <taxon>Bacillati</taxon>
        <taxon>Actinomycetota</taxon>
        <taxon>Actinomycetes</taxon>
        <taxon>Micromonosporales</taxon>
        <taxon>Micromonosporaceae</taxon>
        <taxon>Actinoplanes</taxon>
    </lineage>
</organism>
<dbReference type="Proteomes" id="UP000629619">
    <property type="component" value="Unassembled WGS sequence"/>
</dbReference>